<dbReference type="RefSeq" id="WP_134168829.1">
    <property type="nucleotide sequence ID" value="NZ_SODD01000010.1"/>
</dbReference>
<evidence type="ECO:0000259" key="5">
    <source>
        <dbReference type="SMART" id="SM00534"/>
    </source>
</evidence>
<dbReference type="EMBL" id="SODD01000010">
    <property type="protein sequence ID" value="TDW20784.1"/>
    <property type="molecule type" value="Genomic_DNA"/>
</dbReference>
<reference evidence="6 7" key="1">
    <citation type="submission" date="2019-03" db="EMBL/GenBank/DDBJ databases">
        <title>Genomic Encyclopedia of Type Strains, Phase IV (KMG-IV): sequencing the most valuable type-strain genomes for metagenomic binning, comparative biology and taxonomic classification.</title>
        <authorList>
            <person name="Goeker M."/>
        </authorList>
    </citation>
    <scope>NUCLEOTIDE SEQUENCE [LARGE SCALE GENOMIC DNA]</scope>
    <source>
        <strain evidence="6 7">DSM 28867</strain>
    </source>
</reference>
<comment type="caution">
    <text evidence="6">The sequence shown here is derived from an EMBL/GenBank/DDBJ whole genome shotgun (WGS) entry which is preliminary data.</text>
</comment>
<dbReference type="CDD" id="cd03283">
    <property type="entry name" value="ABC_MutS-like"/>
    <property type="match status" value="1"/>
</dbReference>
<organism evidence="6 7">
    <name type="scientific">Breznakia blatticola</name>
    <dbReference type="NCBI Taxonomy" id="1754012"/>
    <lineage>
        <taxon>Bacteria</taxon>
        <taxon>Bacillati</taxon>
        <taxon>Bacillota</taxon>
        <taxon>Erysipelotrichia</taxon>
        <taxon>Erysipelotrichales</taxon>
        <taxon>Erysipelotrichaceae</taxon>
        <taxon>Breznakia</taxon>
    </lineage>
</organism>
<feature type="transmembrane region" description="Helical" evidence="4">
    <location>
        <begin position="23"/>
        <end position="43"/>
    </location>
</feature>
<evidence type="ECO:0000313" key="7">
    <source>
        <dbReference type="Proteomes" id="UP000294743"/>
    </source>
</evidence>
<keyword evidence="4" id="KW-0472">Membrane</keyword>
<dbReference type="SUPFAM" id="SSF48334">
    <property type="entry name" value="DNA repair protein MutS, domain III"/>
    <property type="match status" value="1"/>
</dbReference>
<evidence type="ECO:0000313" key="6">
    <source>
        <dbReference type="EMBL" id="TDW20784.1"/>
    </source>
</evidence>
<dbReference type="PANTHER" id="PTHR11361:SF99">
    <property type="entry name" value="DNA MISMATCH REPAIR PROTEIN"/>
    <property type="match status" value="1"/>
</dbReference>
<protein>
    <submittedName>
        <fullName evidence="6">MutS-like protein</fullName>
    </submittedName>
</protein>
<accession>A0A4V3G7X8</accession>
<dbReference type="InterPro" id="IPR036187">
    <property type="entry name" value="DNA_mismatch_repair_MutS_sf"/>
</dbReference>
<evidence type="ECO:0000256" key="2">
    <source>
        <dbReference type="ARBA" id="ARBA00022840"/>
    </source>
</evidence>
<dbReference type="OrthoDB" id="9802448at2"/>
<name>A0A4V3G7X8_9FIRM</name>
<dbReference type="Pfam" id="PF00488">
    <property type="entry name" value="MutS_V"/>
    <property type="match status" value="1"/>
</dbReference>
<feature type="transmembrane region" description="Helical" evidence="4">
    <location>
        <begin position="214"/>
        <end position="231"/>
    </location>
</feature>
<dbReference type="AlphaFoldDB" id="A0A4V3G7X8"/>
<keyword evidence="3" id="KW-0238">DNA-binding</keyword>
<keyword evidence="4" id="KW-0812">Transmembrane</keyword>
<dbReference type="InterPro" id="IPR000432">
    <property type="entry name" value="DNA_mismatch_repair_MutS_C"/>
</dbReference>
<keyword evidence="2" id="KW-0067">ATP-binding</keyword>
<evidence type="ECO:0000256" key="4">
    <source>
        <dbReference type="SAM" id="Phobius"/>
    </source>
</evidence>
<keyword evidence="1" id="KW-0547">Nucleotide-binding</keyword>
<dbReference type="Gene3D" id="3.40.50.300">
    <property type="entry name" value="P-loop containing nucleotide triphosphate hydrolases"/>
    <property type="match status" value="1"/>
</dbReference>
<dbReference type="InterPro" id="IPR045076">
    <property type="entry name" value="MutS"/>
</dbReference>
<feature type="transmembrane region" description="Helical" evidence="4">
    <location>
        <begin position="237"/>
        <end position="255"/>
    </location>
</feature>
<evidence type="ECO:0000256" key="3">
    <source>
        <dbReference type="ARBA" id="ARBA00023125"/>
    </source>
</evidence>
<keyword evidence="7" id="KW-1185">Reference proteome</keyword>
<dbReference type="PANTHER" id="PTHR11361">
    <property type="entry name" value="DNA MISMATCH REPAIR PROTEIN MUTS FAMILY MEMBER"/>
    <property type="match status" value="1"/>
</dbReference>
<keyword evidence="4" id="KW-1133">Transmembrane helix</keyword>
<dbReference type="GO" id="GO:0005524">
    <property type="term" value="F:ATP binding"/>
    <property type="evidence" value="ECO:0007669"/>
    <property type="project" value="UniProtKB-KW"/>
</dbReference>
<evidence type="ECO:0000256" key="1">
    <source>
        <dbReference type="ARBA" id="ARBA00022741"/>
    </source>
</evidence>
<dbReference type="SUPFAM" id="SSF52540">
    <property type="entry name" value="P-loop containing nucleoside triphosphate hydrolases"/>
    <property type="match status" value="1"/>
</dbReference>
<dbReference type="GO" id="GO:0140664">
    <property type="term" value="F:ATP-dependent DNA damage sensor activity"/>
    <property type="evidence" value="ECO:0007669"/>
    <property type="project" value="InterPro"/>
</dbReference>
<sequence length="597" mass="67849">MKHTYTKEIAICKEDLVACNRPIILLGTLKVLTFFAIPITYFIGYSQGITLLPTTLIALVWLILFLYGSKKQEQYKIRERKNKGLIAIHEANLQRLDGSWNQFIDTGAEFVDYEHPYAMDLDIVGDSSLFQYCNSTHSYFGRKQLAHDLLDANYDKDAIKLRQQAIAEISDMYQYTSTVEYACSSIQNSKVFRQLTNQLQQQEPFFKKKKTYSLLRILCVTTIIVCLIAAFTEINYLILLSALLLTLQLGIWFVLHKKAESYVHVVKEVSNSIEAYVPVIDAILGTSVKSKNLQNIHTQFIKSKEIVSKLANIASNINQTQNALASFILNLFWLWDIKNAHDLAKWKQLNSKQMALCFDAVATYETYVSFANIKRNVDHACLPTIEINSKKMHATQIGHPLILNKKRVSNDFHLDDEIMIISGSNMSGKTTFLRTVGINMVLAKAGSYVVADHMNCPLVQILTSMRIRDDLNAGVSTFYAELQRIKMIIDASSKEANTCFFIDEIFKGTNSVDRLYGAKAVLKQLNQDGVIGFISTHDLEVCSYEKHYPRIINYSFNETYTKDTMSFDYTIKPGISKSTNAQFLLKKVGIVKEPVMT</sequence>
<dbReference type="GO" id="GO:0006298">
    <property type="term" value="P:mismatch repair"/>
    <property type="evidence" value="ECO:0007669"/>
    <property type="project" value="InterPro"/>
</dbReference>
<dbReference type="GO" id="GO:0030983">
    <property type="term" value="F:mismatched DNA binding"/>
    <property type="evidence" value="ECO:0007669"/>
    <property type="project" value="InterPro"/>
</dbReference>
<dbReference type="InterPro" id="IPR027417">
    <property type="entry name" value="P-loop_NTPase"/>
</dbReference>
<proteinExistence type="predicted"/>
<dbReference type="GO" id="GO:0005829">
    <property type="term" value="C:cytosol"/>
    <property type="evidence" value="ECO:0007669"/>
    <property type="project" value="TreeGrafter"/>
</dbReference>
<dbReference type="Gene3D" id="1.10.1420.10">
    <property type="match status" value="1"/>
</dbReference>
<dbReference type="SMART" id="SM00534">
    <property type="entry name" value="MUTSac"/>
    <property type="match status" value="1"/>
</dbReference>
<feature type="domain" description="DNA mismatch repair proteins mutS family" evidence="5">
    <location>
        <begin position="416"/>
        <end position="589"/>
    </location>
</feature>
<gene>
    <name evidence="6" type="ORF">EDD63_1104</name>
</gene>
<dbReference type="Proteomes" id="UP000294743">
    <property type="component" value="Unassembled WGS sequence"/>
</dbReference>
<feature type="transmembrane region" description="Helical" evidence="4">
    <location>
        <begin position="49"/>
        <end position="68"/>
    </location>
</feature>